<keyword evidence="5" id="KW-1185">Reference proteome</keyword>
<reference evidence="4 5" key="1">
    <citation type="submission" date="2020-07" db="EMBL/GenBank/DDBJ databases">
        <title>Draft genome and description of Microvirga mediterraneensis Marseille-Q2068 sp. nov.</title>
        <authorList>
            <person name="Boxberger M."/>
        </authorList>
    </citation>
    <scope>NUCLEOTIDE SEQUENCE [LARGE SCALE GENOMIC DNA]</scope>
    <source>
        <strain evidence="4 5">Marseille-Q2068</strain>
    </source>
</reference>
<evidence type="ECO:0000313" key="5">
    <source>
        <dbReference type="Proteomes" id="UP000572984"/>
    </source>
</evidence>
<proteinExistence type="predicted"/>
<dbReference type="SUPFAM" id="SSF52172">
    <property type="entry name" value="CheY-like"/>
    <property type="match status" value="1"/>
</dbReference>
<dbReference type="AlphaFoldDB" id="A0A838BTV4"/>
<feature type="region of interest" description="Disordered" evidence="2">
    <location>
        <begin position="210"/>
        <end position="236"/>
    </location>
</feature>
<feature type="modified residue" description="4-aspartylphosphate" evidence="1">
    <location>
        <position position="122"/>
    </location>
</feature>
<dbReference type="SMART" id="SM00448">
    <property type="entry name" value="REC"/>
    <property type="match status" value="1"/>
</dbReference>
<feature type="domain" description="Response regulatory" evidence="3">
    <location>
        <begin position="71"/>
        <end position="188"/>
    </location>
</feature>
<dbReference type="Gene3D" id="3.40.50.2300">
    <property type="match status" value="1"/>
</dbReference>
<comment type="caution">
    <text evidence="4">The sequence shown here is derived from an EMBL/GenBank/DDBJ whole genome shotgun (WGS) entry which is preliminary data.</text>
</comment>
<evidence type="ECO:0000256" key="1">
    <source>
        <dbReference type="PROSITE-ProRule" id="PRU00169"/>
    </source>
</evidence>
<dbReference type="Proteomes" id="UP000572984">
    <property type="component" value="Unassembled WGS sequence"/>
</dbReference>
<evidence type="ECO:0000313" key="4">
    <source>
        <dbReference type="EMBL" id="MBA1159284.1"/>
    </source>
</evidence>
<dbReference type="InterPro" id="IPR011006">
    <property type="entry name" value="CheY-like_superfamily"/>
</dbReference>
<protein>
    <submittedName>
        <fullName evidence="4">Response regulator</fullName>
    </submittedName>
</protein>
<evidence type="ECO:0000259" key="3">
    <source>
        <dbReference type="PROSITE" id="PS50110"/>
    </source>
</evidence>
<dbReference type="Pfam" id="PF00072">
    <property type="entry name" value="Response_reg"/>
    <property type="match status" value="1"/>
</dbReference>
<name>A0A838BTV4_9HYPH</name>
<dbReference type="InterPro" id="IPR001789">
    <property type="entry name" value="Sig_transdc_resp-reg_receiver"/>
</dbReference>
<accession>A0A838BTV4</accession>
<organism evidence="4 5">
    <name type="scientific">Microvirga mediterraneensis</name>
    <dbReference type="NCBI Taxonomy" id="2754695"/>
    <lineage>
        <taxon>Bacteria</taxon>
        <taxon>Pseudomonadati</taxon>
        <taxon>Pseudomonadota</taxon>
        <taxon>Alphaproteobacteria</taxon>
        <taxon>Hyphomicrobiales</taxon>
        <taxon>Methylobacteriaceae</taxon>
        <taxon>Microvirga</taxon>
    </lineage>
</organism>
<sequence>MWHFGDALIWKPTNAPSFMIWEPPSSCKRQRPAARSADTPGLHTICSAEGRCPFIGAKLAQEGRRQPASSALLVVEDNPLVRDFAVTALEDAGYHVIVAEDGPSGLRLLERHKEEIALLFTDVVRAGRMNGRKVADEALKISSRLKVLFTTGYTRNAIIHHGRLDEGVELITKPFTAVAWRIGSIGSSLPFERKLPTARLMLFPIAPRSSFKHEGDRSRSQTSDPLLVHTVPPPCR</sequence>
<evidence type="ECO:0000256" key="2">
    <source>
        <dbReference type="SAM" id="MobiDB-lite"/>
    </source>
</evidence>
<dbReference type="GO" id="GO:0000160">
    <property type="term" value="P:phosphorelay signal transduction system"/>
    <property type="evidence" value="ECO:0007669"/>
    <property type="project" value="InterPro"/>
</dbReference>
<gene>
    <name evidence="4" type="ORF">H0S73_24715</name>
</gene>
<dbReference type="PROSITE" id="PS50110">
    <property type="entry name" value="RESPONSE_REGULATORY"/>
    <property type="match status" value="1"/>
</dbReference>
<keyword evidence="1" id="KW-0597">Phosphoprotein</keyword>
<dbReference type="EMBL" id="JACDXJ010000003">
    <property type="protein sequence ID" value="MBA1159284.1"/>
    <property type="molecule type" value="Genomic_DNA"/>
</dbReference>